<dbReference type="Proteomes" id="UP000178613">
    <property type="component" value="Unassembled WGS sequence"/>
</dbReference>
<name>A0A1G2RC32_9BACT</name>
<evidence type="ECO:0000256" key="1">
    <source>
        <dbReference type="SAM" id="MobiDB-lite"/>
    </source>
</evidence>
<proteinExistence type="predicted"/>
<accession>A0A1G2RC32</accession>
<sequence length="107" mass="11687">MRNLGAIFLKRFNMQGYPWLKQGGMRLVSAAKILDKRKRGRGDATAFPSHPLPNEPSSEEPSGSSGSSGGVWEALRATEVITTIKKTKSATKMTPEIIVSFCIRPPI</sequence>
<feature type="region of interest" description="Disordered" evidence="1">
    <location>
        <begin position="37"/>
        <end position="70"/>
    </location>
</feature>
<protein>
    <submittedName>
        <fullName evidence="2">Uncharacterized protein</fullName>
    </submittedName>
</protein>
<dbReference type="EMBL" id="MHUB01000027">
    <property type="protein sequence ID" value="OHA70406.1"/>
    <property type="molecule type" value="Genomic_DNA"/>
</dbReference>
<reference evidence="2 3" key="1">
    <citation type="journal article" date="2016" name="Nat. Commun.">
        <title>Thousands of microbial genomes shed light on interconnected biogeochemical processes in an aquifer system.</title>
        <authorList>
            <person name="Anantharaman K."/>
            <person name="Brown C.T."/>
            <person name="Hug L.A."/>
            <person name="Sharon I."/>
            <person name="Castelle C.J."/>
            <person name="Probst A.J."/>
            <person name="Thomas B.C."/>
            <person name="Singh A."/>
            <person name="Wilkins M.J."/>
            <person name="Karaoz U."/>
            <person name="Brodie E.L."/>
            <person name="Williams K.H."/>
            <person name="Hubbard S.S."/>
            <person name="Banfield J.F."/>
        </authorList>
    </citation>
    <scope>NUCLEOTIDE SEQUENCE [LARGE SCALE GENOMIC DNA]</scope>
</reference>
<evidence type="ECO:0000313" key="2">
    <source>
        <dbReference type="EMBL" id="OHA70406.1"/>
    </source>
</evidence>
<feature type="compositionally biased region" description="Low complexity" evidence="1">
    <location>
        <begin position="55"/>
        <end position="65"/>
    </location>
</feature>
<evidence type="ECO:0000313" key="3">
    <source>
        <dbReference type="Proteomes" id="UP000178613"/>
    </source>
</evidence>
<organism evidence="2 3">
    <name type="scientific">Candidatus Wildermuthbacteria bacterium RIFCSPHIGHO2_02_FULL_49_9</name>
    <dbReference type="NCBI Taxonomy" id="1802456"/>
    <lineage>
        <taxon>Bacteria</taxon>
        <taxon>Candidatus Wildermuthiibacteriota</taxon>
    </lineage>
</organism>
<gene>
    <name evidence="2" type="ORF">A3D64_02290</name>
</gene>
<dbReference type="AlphaFoldDB" id="A0A1G2RC32"/>
<comment type="caution">
    <text evidence="2">The sequence shown here is derived from an EMBL/GenBank/DDBJ whole genome shotgun (WGS) entry which is preliminary data.</text>
</comment>